<dbReference type="PROSITE" id="PS51164">
    <property type="entry name" value="CBM1_2"/>
    <property type="match status" value="1"/>
</dbReference>
<dbReference type="EC" id="3.1.1.-" evidence="4"/>
<dbReference type="GO" id="GO:0045493">
    <property type="term" value="P:xylan catabolic process"/>
    <property type="evidence" value="ECO:0007669"/>
    <property type="project" value="UniProtKB-UniRule"/>
</dbReference>
<evidence type="ECO:0000313" key="7">
    <source>
        <dbReference type="Proteomes" id="UP000077266"/>
    </source>
</evidence>
<gene>
    <name evidence="6" type="ORF">EXIGLDRAFT_92455</name>
</gene>
<evidence type="ECO:0000313" key="6">
    <source>
        <dbReference type="EMBL" id="KZV91660.1"/>
    </source>
</evidence>
<protein>
    <recommendedName>
        <fullName evidence="4">Carboxylic ester hydrolase</fullName>
        <ecNumber evidence="4">3.1.1.-</ecNumber>
    </recommendedName>
</protein>
<keyword evidence="3 4" id="KW-0378">Hydrolase</keyword>
<dbReference type="InterPro" id="IPR050955">
    <property type="entry name" value="Plant_Biomass_Hydrol_Est"/>
</dbReference>
<dbReference type="InParanoid" id="A0A165H9Z6"/>
<sequence length="339" mass="35965">MFFGIVALVSTLLVLGGAQAAQNQLVQMADFGPNPNGVGVYLYRPTNVSASPPLIVAMHFCTGSAEIYFENTQYAAWADLLGFLVIYPDAPREGKCFDVHSPETLTHDAGGDSLGIASAVRFAIANWNVDPARVFVTGTSSGAMMTNVMAGSYPELFAAASAYSGVPFACFAGPGEWNTECAEGLVAHTAEEWGDLVRAAYPGYAGTRPKMMIWHGTVDEALEYPNFGQAILEWTNVLNVSQTPSQTFLDDPEAAYTKALYGDVANPVVIGYSAEGVGHTVPVHETIDLEFFGIGTGEAPQGPVVPLWGQCGGIGFTGPTTCAAPSVCQYVNDWYSQCQ</sequence>
<dbReference type="OrthoDB" id="2425929at2759"/>
<keyword evidence="4" id="KW-0964">Secreted</keyword>
<dbReference type="Pfam" id="PF00734">
    <property type="entry name" value="CBM_1"/>
    <property type="match status" value="1"/>
</dbReference>
<comment type="subcellular location">
    <subcellularLocation>
        <location evidence="4">Secreted</location>
    </subcellularLocation>
</comment>
<dbReference type="InterPro" id="IPR000254">
    <property type="entry name" value="CBD"/>
</dbReference>
<keyword evidence="1 4" id="KW-0719">Serine esterase</keyword>
<dbReference type="Gene3D" id="3.40.50.1820">
    <property type="entry name" value="alpha/beta hydrolase"/>
    <property type="match status" value="1"/>
</dbReference>
<evidence type="ECO:0000256" key="4">
    <source>
        <dbReference type="RuleBase" id="RU367147"/>
    </source>
</evidence>
<evidence type="ECO:0000256" key="2">
    <source>
        <dbReference type="ARBA" id="ARBA00022729"/>
    </source>
</evidence>
<dbReference type="STRING" id="1314781.A0A165H9Z6"/>
<dbReference type="PANTHER" id="PTHR43037">
    <property type="entry name" value="UNNAMED PRODUCT-RELATED"/>
    <property type="match status" value="1"/>
</dbReference>
<organism evidence="6 7">
    <name type="scientific">Exidia glandulosa HHB12029</name>
    <dbReference type="NCBI Taxonomy" id="1314781"/>
    <lineage>
        <taxon>Eukaryota</taxon>
        <taxon>Fungi</taxon>
        <taxon>Dikarya</taxon>
        <taxon>Basidiomycota</taxon>
        <taxon>Agaricomycotina</taxon>
        <taxon>Agaricomycetes</taxon>
        <taxon>Auriculariales</taxon>
        <taxon>Exidiaceae</taxon>
        <taxon>Exidia</taxon>
    </lineage>
</organism>
<dbReference type="InterPro" id="IPR029058">
    <property type="entry name" value="AB_hydrolase_fold"/>
</dbReference>
<dbReference type="PROSITE" id="PS00562">
    <property type="entry name" value="CBM1_1"/>
    <property type="match status" value="1"/>
</dbReference>
<dbReference type="GO" id="GO:0030248">
    <property type="term" value="F:cellulose binding"/>
    <property type="evidence" value="ECO:0007669"/>
    <property type="project" value="InterPro"/>
</dbReference>
<name>A0A165H9Z6_EXIGL</name>
<keyword evidence="7" id="KW-1185">Reference proteome</keyword>
<comment type="similarity">
    <text evidence="4">Belongs to the carbohydrate esterase 1 (CE1) family.</text>
</comment>
<evidence type="ECO:0000259" key="5">
    <source>
        <dbReference type="PROSITE" id="PS51164"/>
    </source>
</evidence>
<comment type="function">
    <text evidence="4">Esterase involved in the hydrolysis of xylan, a major structural heterogeneous polysaccharide found in plant biomass representing the second most abundant polysaccharide in the biosphere, after cellulose.</text>
</comment>
<proteinExistence type="inferred from homology"/>
<dbReference type="Proteomes" id="UP000077266">
    <property type="component" value="Unassembled WGS sequence"/>
</dbReference>
<reference evidence="6 7" key="1">
    <citation type="journal article" date="2016" name="Mol. Biol. Evol.">
        <title>Comparative Genomics of Early-Diverging Mushroom-Forming Fungi Provides Insights into the Origins of Lignocellulose Decay Capabilities.</title>
        <authorList>
            <person name="Nagy L.G."/>
            <person name="Riley R."/>
            <person name="Tritt A."/>
            <person name="Adam C."/>
            <person name="Daum C."/>
            <person name="Floudas D."/>
            <person name="Sun H."/>
            <person name="Yadav J.S."/>
            <person name="Pangilinan J."/>
            <person name="Larsson K.H."/>
            <person name="Matsuura K."/>
            <person name="Barry K."/>
            <person name="Labutti K."/>
            <person name="Kuo R."/>
            <person name="Ohm R.A."/>
            <person name="Bhattacharya S.S."/>
            <person name="Shirouzu T."/>
            <person name="Yoshinaga Y."/>
            <person name="Martin F.M."/>
            <person name="Grigoriev I.V."/>
            <person name="Hibbett D.S."/>
        </authorList>
    </citation>
    <scope>NUCLEOTIDE SEQUENCE [LARGE SCALE GENOMIC DNA]</scope>
    <source>
        <strain evidence="6 7">HHB12029</strain>
    </source>
</reference>
<dbReference type="GO" id="GO:0052689">
    <property type="term" value="F:carboxylic ester hydrolase activity"/>
    <property type="evidence" value="ECO:0007669"/>
    <property type="project" value="UniProtKB-KW"/>
</dbReference>
<keyword evidence="4" id="KW-0119">Carbohydrate metabolism</keyword>
<dbReference type="SMART" id="SM00236">
    <property type="entry name" value="fCBD"/>
    <property type="match status" value="1"/>
</dbReference>
<keyword evidence="2 4" id="KW-0732">Signal</keyword>
<keyword evidence="4" id="KW-0624">Polysaccharide degradation</keyword>
<feature type="chain" id="PRO_5029038983" description="Carboxylic ester hydrolase" evidence="4">
    <location>
        <begin position="21"/>
        <end position="339"/>
    </location>
</feature>
<accession>A0A165H9Z6</accession>
<dbReference type="NCBIfam" id="TIGR01840">
    <property type="entry name" value="esterase_phb"/>
    <property type="match status" value="1"/>
</dbReference>
<dbReference type="InterPro" id="IPR010126">
    <property type="entry name" value="Esterase_phb"/>
</dbReference>
<evidence type="ECO:0000256" key="3">
    <source>
        <dbReference type="ARBA" id="ARBA00022801"/>
    </source>
</evidence>
<dbReference type="Pfam" id="PF10503">
    <property type="entry name" value="Esterase_PHB"/>
    <property type="match status" value="1"/>
</dbReference>
<feature type="domain" description="CBM1" evidence="5">
    <location>
        <begin position="303"/>
        <end position="339"/>
    </location>
</feature>
<dbReference type="AlphaFoldDB" id="A0A165H9Z6"/>
<dbReference type="GO" id="GO:0005576">
    <property type="term" value="C:extracellular region"/>
    <property type="evidence" value="ECO:0007669"/>
    <property type="project" value="UniProtKB-SubCell"/>
</dbReference>
<evidence type="ECO:0000256" key="1">
    <source>
        <dbReference type="ARBA" id="ARBA00022487"/>
    </source>
</evidence>
<feature type="signal peptide" evidence="4">
    <location>
        <begin position="1"/>
        <end position="20"/>
    </location>
</feature>
<dbReference type="SUPFAM" id="SSF53474">
    <property type="entry name" value="alpha/beta-Hydrolases"/>
    <property type="match status" value="2"/>
</dbReference>
<dbReference type="PANTHER" id="PTHR43037:SF5">
    <property type="entry name" value="FERULOYL ESTERASE"/>
    <property type="match status" value="1"/>
</dbReference>
<dbReference type="EMBL" id="KV426023">
    <property type="protein sequence ID" value="KZV91660.1"/>
    <property type="molecule type" value="Genomic_DNA"/>
</dbReference>